<evidence type="ECO:0000313" key="2">
    <source>
        <dbReference type="EMBL" id="KAJ7604220.1"/>
    </source>
</evidence>
<reference evidence="2" key="1">
    <citation type="submission" date="2023-03" db="EMBL/GenBank/DDBJ databases">
        <title>Massive genome expansion in bonnet fungi (Mycena s.s.) driven by repeated elements and novel gene families across ecological guilds.</title>
        <authorList>
            <consortium name="Lawrence Berkeley National Laboratory"/>
            <person name="Harder C.B."/>
            <person name="Miyauchi S."/>
            <person name="Viragh M."/>
            <person name="Kuo A."/>
            <person name="Thoen E."/>
            <person name="Andreopoulos B."/>
            <person name="Lu D."/>
            <person name="Skrede I."/>
            <person name="Drula E."/>
            <person name="Henrissat B."/>
            <person name="Morin E."/>
            <person name="Kohler A."/>
            <person name="Barry K."/>
            <person name="LaButti K."/>
            <person name="Morin E."/>
            <person name="Salamov A."/>
            <person name="Lipzen A."/>
            <person name="Mereny Z."/>
            <person name="Hegedus B."/>
            <person name="Baldrian P."/>
            <person name="Stursova M."/>
            <person name="Weitz H."/>
            <person name="Taylor A."/>
            <person name="Grigoriev I.V."/>
            <person name="Nagy L.G."/>
            <person name="Martin F."/>
            <person name="Kauserud H."/>
        </authorList>
    </citation>
    <scope>NUCLEOTIDE SEQUENCE</scope>
    <source>
        <strain evidence="2">9284</strain>
    </source>
</reference>
<sequence>MGPKIRSYGFALMPHLALSLCTPFRPARNPTSSGKFHHPSDFHPPHLLIWACPFPLRIHPPGVSLMCRGAVAARRRVYNSPLHPVIKKQRPRTPERVLTNEEIQAALLLQHHKLLAVPLHQIDEGLKGIEE</sequence>
<comment type="caution">
    <text evidence="2">The sequence shown here is derived from an EMBL/GenBank/DDBJ whole genome shotgun (WGS) entry which is preliminary data.</text>
</comment>
<gene>
    <name evidence="2" type="ORF">FB45DRAFT_957772</name>
</gene>
<dbReference type="EMBL" id="JARKIF010000113">
    <property type="protein sequence ID" value="KAJ7604220.1"/>
    <property type="molecule type" value="Genomic_DNA"/>
</dbReference>
<evidence type="ECO:0000256" key="1">
    <source>
        <dbReference type="SAM" id="SignalP"/>
    </source>
</evidence>
<keyword evidence="3" id="KW-1185">Reference proteome</keyword>
<protein>
    <submittedName>
        <fullName evidence="2">Uncharacterized protein</fullName>
    </submittedName>
</protein>
<dbReference type="Proteomes" id="UP001221142">
    <property type="component" value="Unassembled WGS sequence"/>
</dbReference>
<name>A0AAD7AYG3_9AGAR</name>
<dbReference type="AlphaFoldDB" id="A0AAD7AYG3"/>
<organism evidence="2 3">
    <name type="scientific">Roridomyces roridus</name>
    <dbReference type="NCBI Taxonomy" id="1738132"/>
    <lineage>
        <taxon>Eukaryota</taxon>
        <taxon>Fungi</taxon>
        <taxon>Dikarya</taxon>
        <taxon>Basidiomycota</taxon>
        <taxon>Agaricomycotina</taxon>
        <taxon>Agaricomycetes</taxon>
        <taxon>Agaricomycetidae</taxon>
        <taxon>Agaricales</taxon>
        <taxon>Marasmiineae</taxon>
        <taxon>Mycenaceae</taxon>
        <taxon>Roridomyces</taxon>
    </lineage>
</organism>
<feature type="chain" id="PRO_5042160461" evidence="1">
    <location>
        <begin position="20"/>
        <end position="131"/>
    </location>
</feature>
<evidence type="ECO:0000313" key="3">
    <source>
        <dbReference type="Proteomes" id="UP001221142"/>
    </source>
</evidence>
<keyword evidence="1" id="KW-0732">Signal</keyword>
<proteinExistence type="predicted"/>
<feature type="signal peptide" evidence="1">
    <location>
        <begin position="1"/>
        <end position="19"/>
    </location>
</feature>
<accession>A0AAD7AYG3</accession>